<accession>A0A200HQH4</accession>
<dbReference type="Proteomes" id="UP000196503">
    <property type="component" value="Unassembled WGS sequence"/>
</dbReference>
<comment type="caution">
    <text evidence="1">The sequence shown here is derived from an EMBL/GenBank/DDBJ whole genome shotgun (WGS) entry which is preliminary data.</text>
</comment>
<evidence type="ECO:0000313" key="1">
    <source>
        <dbReference type="EMBL" id="OUZ15053.1"/>
    </source>
</evidence>
<protein>
    <submittedName>
        <fullName evidence="1">Uncharacterized protein</fullName>
    </submittedName>
</protein>
<dbReference type="RefSeq" id="WP_087663692.1">
    <property type="nucleotide sequence ID" value="NZ_NIBL01000003.1"/>
</dbReference>
<sequence>MHPNEYFYENHSLSKLMDKRNELNAQVIVCSYVKNKEGTFYYRHYGDNLRVSPIYKSGIAILMNRYMELRKLTGVLLAIETVQNKKALCQVVLIGLVRVVRVLFLQK</sequence>
<proteinExistence type="predicted"/>
<organism evidence="1 2">
    <name type="scientific">Enterococcus cecorum</name>
    <dbReference type="NCBI Taxonomy" id="44008"/>
    <lineage>
        <taxon>Bacteria</taxon>
        <taxon>Bacillati</taxon>
        <taxon>Bacillota</taxon>
        <taxon>Bacilli</taxon>
        <taxon>Lactobacillales</taxon>
        <taxon>Enterococcaceae</taxon>
        <taxon>Enterococcus</taxon>
    </lineage>
</organism>
<name>A0A200HQH4_9ENTE</name>
<dbReference type="AlphaFoldDB" id="A0A200HQH4"/>
<gene>
    <name evidence="1" type="ORF">A5869_002160</name>
</gene>
<dbReference type="EMBL" id="NIBL01000003">
    <property type="protein sequence ID" value="OUZ15053.1"/>
    <property type="molecule type" value="Genomic_DNA"/>
</dbReference>
<evidence type="ECO:0000313" key="2">
    <source>
        <dbReference type="Proteomes" id="UP000196503"/>
    </source>
</evidence>
<reference evidence="1 2" key="1">
    <citation type="submission" date="2017-05" db="EMBL/GenBank/DDBJ databases">
        <title>The Genome Sequence of Enterococcus faecium 2D5_DIV0622.</title>
        <authorList>
            <consortium name="The Broad Institute Genomics Platform"/>
            <consortium name="The Broad Institute Genomic Center for Infectious Diseases"/>
            <person name="Earl A."/>
            <person name="Manson A."/>
            <person name="Schwartman J."/>
            <person name="Gilmore M."/>
            <person name="Abouelleil A."/>
            <person name="Cao P."/>
            <person name="Chapman S."/>
            <person name="Cusick C."/>
            <person name="Shea T."/>
            <person name="Young S."/>
            <person name="Neafsey D."/>
            <person name="Nusbaum C."/>
            <person name="Birren B."/>
        </authorList>
    </citation>
    <scope>NUCLEOTIDE SEQUENCE [LARGE SCALE GENOMIC DNA]</scope>
    <source>
        <strain evidence="1 2">2D5_DIV0622</strain>
    </source>
</reference>